<evidence type="ECO:0000313" key="3">
    <source>
        <dbReference type="Proteomes" id="UP000184260"/>
    </source>
</evidence>
<dbReference type="Proteomes" id="UP000184260">
    <property type="component" value="Unassembled WGS sequence"/>
</dbReference>
<name>A0A1M6X9W2_9FLAO</name>
<dbReference type="SUPFAM" id="SSF46955">
    <property type="entry name" value="Putative DNA-binding domain"/>
    <property type="match status" value="1"/>
</dbReference>
<protein>
    <submittedName>
        <fullName evidence="2">DNA binding domain-containing protein, excisionase family</fullName>
    </submittedName>
</protein>
<dbReference type="OrthoDB" id="1097811at2"/>
<dbReference type="RefSeq" id="WP_084129461.1">
    <property type="nucleotide sequence ID" value="NZ_FRBU01000001.1"/>
</dbReference>
<reference evidence="3" key="1">
    <citation type="submission" date="2016-11" db="EMBL/GenBank/DDBJ databases">
        <authorList>
            <person name="Varghese N."/>
            <person name="Submissions S."/>
        </authorList>
    </citation>
    <scope>NUCLEOTIDE SEQUENCE [LARGE SCALE GENOMIC DNA]</scope>
    <source>
        <strain evidence="3">DSM 3661</strain>
    </source>
</reference>
<dbReference type="Pfam" id="PF12728">
    <property type="entry name" value="HTH_17"/>
    <property type="match status" value="1"/>
</dbReference>
<gene>
    <name evidence="2" type="ORF">SAMN05443669_1001183</name>
</gene>
<evidence type="ECO:0000259" key="1">
    <source>
        <dbReference type="Pfam" id="PF12728"/>
    </source>
</evidence>
<organism evidence="2 3">
    <name type="scientific">Flavobacterium xanthum</name>
    <dbReference type="NCBI Taxonomy" id="69322"/>
    <lineage>
        <taxon>Bacteria</taxon>
        <taxon>Pseudomonadati</taxon>
        <taxon>Bacteroidota</taxon>
        <taxon>Flavobacteriia</taxon>
        <taxon>Flavobacteriales</taxon>
        <taxon>Flavobacteriaceae</taxon>
        <taxon>Flavobacterium</taxon>
    </lineage>
</organism>
<accession>A0A1M6X9W2</accession>
<dbReference type="AlphaFoldDB" id="A0A1M6X9W2"/>
<keyword evidence="3" id="KW-1185">Reference proteome</keyword>
<proteinExistence type="predicted"/>
<dbReference type="STRING" id="69322.SAMN05443669_1001183"/>
<dbReference type="InterPro" id="IPR009061">
    <property type="entry name" value="DNA-bd_dom_put_sf"/>
</dbReference>
<dbReference type="InterPro" id="IPR041657">
    <property type="entry name" value="HTH_17"/>
</dbReference>
<evidence type="ECO:0000313" key="2">
    <source>
        <dbReference type="EMBL" id="SHL02770.1"/>
    </source>
</evidence>
<dbReference type="EMBL" id="FRBU01000001">
    <property type="protein sequence ID" value="SHL02770.1"/>
    <property type="molecule type" value="Genomic_DNA"/>
</dbReference>
<sequence length="109" mass="12196">MQNSTLIQIIVDAITSTLQSQQVADAITSTLQSQQLVDAITSTLQPQQSDFKQEKNDLISRDEVCQILHFNKTTLHKHTKSGRLKSYGIGGRVLYKRSEVLEAVTPLKK</sequence>
<feature type="domain" description="Helix-turn-helix" evidence="1">
    <location>
        <begin position="61"/>
        <end position="102"/>
    </location>
</feature>